<comment type="similarity">
    <text evidence="1 4">Belongs to the 5-formyltetrahydrofolate cyclo-ligase family.</text>
</comment>
<dbReference type="EC" id="6.3.3.2" evidence="4"/>
<dbReference type="PIRSF" id="PIRSF006806">
    <property type="entry name" value="FTHF_cligase"/>
    <property type="match status" value="1"/>
</dbReference>
<accession>A0ABU1IVU4</accession>
<keyword evidence="3 4" id="KW-0067">ATP-binding</keyword>
<name>A0ABU1IVU4_9BACL</name>
<evidence type="ECO:0000256" key="2">
    <source>
        <dbReference type="ARBA" id="ARBA00022741"/>
    </source>
</evidence>
<keyword evidence="5" id="KW-0436">Ligase</keyword>
<dbReference type="SUPFAM" id="SSF100950">
    <property type="entry name" value="NagB/RpiA/CoA transferase-like"/>
    <property type="match status" value="1"/>
</dbReference>
<dbReference type="InterPro" id="IPR024185">
    <property type="entry name" value="FTHF_cligase-like_sf"/>
</dbReference>
<protein>
    <recommendedName>
        <fullName evidence="4">5-formyltetrahydrofolate cyclo-ligase</fullName>
        <ecNumber evidence="4">6.3.3.2</ecNumber>
    </recommendedName>
</protein>
<dbReference type="EMBL" id="JAVDQH010000004">
    <property type="protein sequence ID" value="MDR6243384.1"/>
    <property type="molecule type" value="Genomic_DNA"/>
</dbReference>
<dbReference type="Proteomes" id="UP001185028">
    <property type="component" value="Unassembled WGS sequence"/>
</dbReference>
<keyword evidence="6" id="KW-1185">Reference proteome</keyword>
<evidence type="ECO:0000313" key="5">
    <source>
        <dbReference type="EMBL" id="MDR6243384.1"/>
    </source>
</evidence>
<dbReference type="InterPro" id="IPR002698">
    <property type="entry name" value="FTHF_cligase"/>
</dbReference>
<dbReference type="PANTHER" id="PTHR23407:SF1">
    <property type="entry name" value="5-FORMYLTETRAHYDROFOLATE CYCLO-LIGASE"/>
    <property type="match status" value="1"/>
</dbReference>
<organism evidence="5 6">
    <name type="scientific">Paenibacillus hunanensis</name>
    <dbReference type="NCBI Taxonomy" id="539262"/>
    <lineage>
        <taxon>Bacteria</taxon>
        <taxon>Bacillati</taxon>
        <taxon>Bacillota</taxon>
        <taxon>Bacilli</taxon>
        <taxon>Bacillales</taxon>
        <taxon>Paenibacillaceae</taxon>
        <taxon>Paenibacillus</taxon>
    </lineage>
</organism>
<keyword evidence="4" id="KW-0460">Magnesium</keyword>
<comment type="catalytic activity">
    <reaction evidence="4">
        <text>(6S)-5-formyl-5,6,7,8-tetrahydrofolate + ATP = (6R)-5,10-methenyltetrahydrofolate + ADP + phosphate</text>
        <dbReference type="Rhea" id="RHEA:10488"/>
        <dbReference type="ChEBI" id="CHEBI:30616"/>
        <dbReference type="ChEBI" id="CHEBI:43474"/>
        <dbReference type="ChEBI" id="CHEBI:57455"/>
        <dbReference type="ChEBI" id="CHEBI:57457"/>
        <dbReference type="ChEBI" id="CHEBI:456216"/>
        <dbReference type="EC" id="6.3.3.2"/>
    </reaction>
</comment>
<evidence type="ECO:0000256" key="4">
    <source>
        <dbReference type="RuleBase" id="RU361279"/>
    </source>
</evidence>
<sequence>MEHLSDKRLLREQLQQRRRELDPELRVQQSAELCAIASAYIHRLREQKRNQPFTVFSYLAYRDEPDTLPLLEQCWKHGDRVLAPRIQREQQGIFELYEISGIDDVEPGMYGIPEPQAHTAHYPTERWHEIDLVIVPGLGYDRSGGRIGYGGGYYDRFMAQLTVADRNHRSSHKSSPLLAAPAFHQQLVRHIPMEPHDFRIHLLFTPSGVIHTHE</sequence>
<evidence type="ECO:0000256" key="1">
    <source>
        <dbReference type="ARBA" id="ARBA00010638"/>
    </source>
</evidence>
<dbReference type="PANTHER" id="PTHR23407">
    <property type="entry name" value="ATPASE INHIBITOR/5-FORMYLTETRAHYDROFOLATE CYCLO-LIGASE"/>
    <property type="match status" value="1"/>
</dbReference>
<evidence type="ECO:0000313" key="6">
    <source>
        <dbReference type="Proteomes" id="UP001185028"/>
    </source>
</evidence>
<proteinExistence type="inferred from homology"/>
<dbReference type="NCBIfam" id="TIGR02727">
    <property type="entry name" value="MTHFS_bact"/>
    <property type="match status" value="1"/>
</dbReference>
<gene>
    <name evidence="5" type="ORF">JOC58_001271</name>
</gene>
<dbReference type="GO" id="GO:0030272">
    <property type="term" value="F:5-formyltetrahydrofolate cyclo-ligase activity"/>
    <property type="evidence" value="ECO:0007669"/>
    <property type="project" value="UniProtKB-EC"/>
</dbReference>
<comment type="cofactor">
    <cofactor evidence="4">
        <name>Mg(2+)</name>
        <dbReference type="ChEBI" id="CHEBI:18420"/>
    </cofactor>
</comment>
<dbReference type="Pfam" id="PF01812">
    <property type="entry name" value="5-FTHF_cyc-lig"/>
    <property type="match status" value="1"/>
</dbReference>
<dbReference type="RefSeq" id="WP_188773582.1">
    <property type="nucleotide sequence ID" value="NZ_BMMB01000001.1"/>
</dbReference>
<dbReference type="InterPro" id="IPR037171">
    <property type="entry name" value="NagB/RpiA_transferase-like"/>
</dbReference>
<keyword evidence="2 4" id="KW-0547">Nucleotide-binding</keyword>
<dbReference type="Gene3D" id="3.40.50.10420">
    <property type="entry name" value="NagB/RpiA/CoA transferase-like"/>
    <property type="match status" value="1"/>
</dbReference>
<reference evidence="5 6" key="1">
    <citation type="submission" date="2023-07" db="EMBL/GenBank/DDBJ databases">
        <title>Genomic Encyclopedia of Type Strains, Phase IV (KMG-IV): sequencing the most valuable type-strain genomes for metagenomic binning, comparative biology and taxonomic classification.</title>
        <authorList>
            <person name="Goeker M."/>
        </authorList>
    </citation>
    <scope>NUCLEOTIDE SEQUENCE [LARGE SCALE GENOMIC DNA]</scope>
    <source>
        <strain evidence="5 6">DSM 22170</strain>
    </source>
</reference>
<keyword evidence="4" id="KW-0479">Metal-binding</keyword>
<comment type="caution">
    <text evidence="5">The sequence shown here is derived from an EMBL/GenBank/DDBJ whole genome shotgun (WGS) entry which is preliminary data.</text>
</comment>
<evidence type="ECO:0000256" key="3">
    <source>
        <dbReference type="ARBA" id="ARBA00022840"/>
    </source>
</evidence>